<dbReference type="PANTHER" id="PTHR45947">
    <property type="entry name" value="SULFOQUINOVOSYL TRANSFERASE SQD2"/>
    <property type="match status" value="1"/>
</dbReference>
<accession>A0A7G8Q3D8</accession>
<dbReference type="InterPro" id="IPR050194">
    <property type="entry name" value="Glycosyltransferase_grp1"/>
</dbReference>
<dbReference type="Proteomes" id="UP000515873">
    <property type="component" value="Chromosome"/>
</dbReference>
<dbReference type="Pfam" id="PF13692">
    <property type="entry name" value="Glyco_trans_1_4"/>
    <property type="match status" value="1"/>
</dbReference>
<keyword evidence="2" id="KW-0808">Transferase</keyword>
<proteinExistence type="predicted"/>
<dbReference type="InterPro" id="IPR028098">
    <property type="entry name" value="Glyco_trans_4-like_N"/>
</dbReference>
<evidence type="ECO:0000313" key="3">
    <source>
        <dbReference type="Proteomes" id="UP000515873"/>
    </source>
</evidence>
<dbReference type="PANTHER" id="PTHR45947:SF3">
    <property type="entry name" value="SULFOQUINOVOSYL TRANSFERASE SQD2"/>
    <property type="match status" value="1"/>
</dbReference>
<dbReference type="AlphaFoldDB" id="A0A7G8Q3D8"/>
<organism evidence="2 3">
    <name type="scientific">Dyella telluris</name>
    <dbReference type="NCBI Taxonomy" id="2763498"/>
    <lineage>
        <taxon>Bacteria</taxon>
        <taxon>Pseudomonadati</taxon>
        <taxon>Pseudomonadota</taxon>
        <taxon>Gammaproteobacteria</taxon>
        <taxon>Lysobacterales</taxon>
        <taxon>Rhodanobacteraceae</taxon>
        <taxon>Dyella</taxon>
    </lineage>
</organism>
<name>A0A7G8Q3D8_9GAMM</name>
<evidence type="ECO:0000259" key="1">
    <source>
        <dbReference type="Pfam" id="PF13439"/>
    </source>
</evidence>
<gene>
    <name evidence="2" type="ORF">H8F01_19990</name>
</gene>
<sequence>MRPLRVAQISFHPAPKDMGLADTLAQWPSLADIAEAAASAGARVTVVQRAGHAERLQRNGVEYRFVADRRARANPAGGEVARTLAELRVDVAHVHSLAAAAEVHALARVLPDVPILMQDHADPLPAWWGRARWRRWYASARGAVFTAPELASPYVSTRLFDSSMRLFAIPESSSRFTPGARSQAWSETGLYGDPCVVWVGHFSSNKDPLTVLKGIALATESLPGLQLWCAFGSAPLLARVHQCIQGEPSLQGRVHLLGKVPHAKIQSLMRAADLYVSGSHAESCGYALLEAMACGVTPVVTNIPSFRAIAGELGYLWVPGDAASLAKALVNAATRRAPPGVVRDYFERHLSPQAVGRRWMDAYLQLARGNRGADA</sequence>
<feature type="domain" description="Glycosyltransferase subfamily 4-like N-terminal" evidence="1">
    <location>
        <begin position="30"/>
        <end position="137"/>
    </location>
</feature>
<dbReference type="KEGG" id="dtl:H8F01_19990"/>
<evidence type="ECO:0000313" key="2">
    <source>
        <dbReference type="EMBL" id="QNK01296.1"/>
    </source>
</evidence>
<dbReference type="Pfam" id="PF13439">
    <property type="entry name" value="Glyco_transf_4"/>
    <property type="match status" value="1"/>
</dbReference>
<dbReference type="GO" id="GO:0016757">
    <property type="term" value="F:glycosyltransferase activity"/>
    <property type="evidence" value="ECO:0007669"/>
    <property type="project" value="UniProtKB-ARBA"/>
</dbReference>
<dbReference type="EMBL" id="CP060412">
    <property type="protein sequence ID" value="QNK01296.1"/>
    <property type="molecule type" value="Genomic_DNA"/>
</dbReference>
<dbReference type="SUPFAM" id="SSF53756">
    <property type="entry name" value="UDP-Glycosyltransferase/glycogen phosphorylase"/>
    <property type="match status" value="1"/>
</dbReference>
<dbReference type="RefSeq" id="WP_187056758.1">
    <property type="nucleotide sequence ID" value="NZ_CP060412.1"/>
</dbReference>
<dbReference type="Gene3D" id="3.40.50.2000">
    <property type="entry name" value="Glycogen Phosphorylase B"/>
    <property type="match status" value="2"/>
</dbReference>
<dbReference type="CDD" id="cd03801">
    <property type="entry name" value="GT4_PimA-like"/>
    <property type="match status" value="1"/>
</dbReference>
<protein>
    <submittedName>
        <fullName evidence="2">Glycosyltransferase family 4 protein</fullName>
    </submittedName>
</protein>
<reference evidence="2 3" key="1">
    <citation type="submission" date="2020-08" db="EMBL/GenBank/DDBJ databases">
        <title>Dyella sp. G9 isolated from forest soil.</title>
        <authorList>
            <person name="Fu J."/>
            <person name="Qiu L."/>
        </authorList>
    </citation>
    <scope>NUCLEOTIDE SEQUENCE [LARGE SCALE GENOMIC DNA]</scope>
    <source>
        <strain evidence="2 3">G9</strain>
    </source>
</reference>
<keyword evidence="3" id="KW-1185">Reference proteome</keyword>